<dbReference type="GO" id="GO:0004197">
    <property type="term" value="F:cysteine-type endopeptidase activity"/>
    <property type="evidence" value="ECO:0007669"/>
    <property type="project" value="InterPro"/>
</dbReference>
<evidence type="ECO:0000256" key="4">
    <source>
        <dbReference type="ARBA" id="ARBA00022829"/>
    </source>
</evidence>
<dbReference type="GO" id="GO:0044732">
    <property type="term" value="C:mitotic spindle pole body"/>
    <property type="evidence" value="ECO:0007669"/>
    <property type="project" value="TreeGrafter"/>
</dbReference>
<reference evidence="6 7" key="1">
    <citation type="submission" date="2016-05" db="EMBL/GenBank/DDBJ databases">
        <title>Comparative genomics of biotechnologically important yeasts.</title>
        <authorList>
            <consortium name="DOE Joint Genome Institute"/>
            <person name="Riley R."/>
            <person name="Haridas S."/>
            <person name="Wolfe K.H."/>
            <person name="Lopes M.R."/>
            <person name="Hittinger C.T."/>
            <person name="Goker M."/>
            <person name="Salamov A."/>
            <person name="Wisecaver J."/>
            <person name="Long T.M."/>
            <person name="Aerts A.L."/>
            <person name="Barry K."/>
            <person name="Choi C."/>
            <person name="Clum A."/>
            <person name="Coughlan A.Y."/>
            <person name="Deshpande S."/>
            <person name="Douglass A.P."/>
            <person name="Hanson S.J."/>
            <person name="Klenk H.-P."/>
            <person name="LaButti K."/>
            <person name="Lapidus A."/>
            <person name="Lindquist E."/>
            <person name="Lipzen A."/>
            <person name="Meier-kolthoff J.P."/>
            <person name="Ohm R.A."/>
            <person name="Otillar R.P."/>
            <person name="Pangilinan J."/>
            <person name="Peng Y."/>
            <person name="Rokas A."/>
            <person name="Rosa C.A."/>
            <person name="Scheuner C."/>
            <person name="Sibirny A.A."/>
            <person name="Slot J.C."/>
            <person name="Stielow J.B."/>
            <person name="Sun H."/>
            <person name="Kurtzman C.P."/>
            <person name="Blackwell M."/>
            <person name="Grigoriev I.V."/>
            <person name="Jeffries T.W."/>
        </authorList>
    </citation>
    <scope>NUCLEOTIDE SEQUENCE [LARGE SCALE GENOMIC DNA]</scope>
    <source>
        <strain evidence="6 7">NRRL YB-4993</strain>
    </source>
</reference>
<dbReference type="GeneID" id="30028594"/>
<organism evidence="6 7">
    <name type="scientific">Metschnikowia bicuspidata var. bicuspidata NRRL YB-4993</name>
    <dbReference type="NCBI Taxonomy" id="869754"/>
    <lineage>
        <taxon>Eukaryota</taxon>
        <taxon>Fungi</taxon>
        <taxon>Dikarya</taxon>
        <taxon>Ascomycota</taxon>
        <taxon>Saccharomycotina</taxon>
        <taxon>Pichiomycetes</taxon>
        <taxon>Metschnikowiaceae</taxon>
        <taxon>Metschnikowia</taxon>
    </lineage>
</organism>
<dbReference type="GO" id="GO:0051307">
    <property type="term" value="P:meiotic chromosome separation"/>
    <property type="evidence" value="ECO:0007669"/>
    <property type="project" value="TreeGrafter"/>
</dbReference>
<sequence length="1617" mass="183142">MSGNSQINEIKKKLQLYLSREKRLSLTPLQPLSTNLPTDLRTKTSSVSSVALDLVDSFCASKQTKSVENLSLAFKCLYSSAKSHDDRISLVKKHQHYVVFLNSQMRYKYALGELCTIYNVFTSSLLSTSVAYETLLKGVSHDVGFPLTLIISFHFFLIQSVLQMLTSKVQTITKKDSSLDIKLFWKTASLFLLGSNFDTCLSFCDTSVAMKYHLNCLKMLSGLVKVAEFINSKLPTLELSLSIIALKLKVLQYNVLTNNNVDLELCDINDIALKPFVSDLHIIISKDQRFMHSKVAAKVAEFYLQDDSARKLVAPQSLLNLSLLAAEAMSISSLDSLNKKSVLNFFEQTEVCIQSASVIKPILESVPAKAMTDFHHDILDRCVLYLKSALVNDQVFSHCLKEWAPIVSCMLIQEKRIENIKLVSRLCFEFALKSELLDGFFTACQLDLAYFHLLKKCDSKVYVSKRIEYSISSLFDLGAEKSATQLVKEYIQDDTPRLTENRVLSIIASCLIADQKMTHHFFGKTLFIAPDEQIRLFENLLIPLHLKLPIKNHGLLKDLMENLPKTVLLATRYKVSQYFQIEVYISRVETLSLCPDVILAAGIFANRSKINKLDTLALKKIDAWVHQWLDHAHMSKFLCHFSVFLEILTILSHMGFFNRCIKLIQKLIERLKGSNFKETQGLINLNILLSRCLLEISEIDKLPHILQNYGSLLKDAFSGKISDYGNLVNLKLTQLEFFIKIRDEEKSRSKFEELKSIISSRPEYDLLTTVESQSLHDKLSCFLTIAKFLFLTSMMNIMSAEMFTALRNLKLSIKLLLSVLRKTESNPELYRAKLEALSLLSKSYIFAFKAAKHLGLTKDAMHFCLEFVKINSQLHDSPLKTLNHFISSNLLLHVGKTSDAISQFDNGRRNTWESPYLDLAEAIVFTRLNVGCIPKKCLQRTIHKALACLFETPEKVDHFCASFLFISDLLVDLGSLTVDLDSMHLSKLQQDSPDTHETLTRAILLLREILTQVESIGSESGKLITLVQLFPCPTSSSKIELRPANKCISRVLDCRETLKHFADKDFLRRIEVGEMRDLCSLLRRCVFLLSSSGHCQDSEMMILLQKSFMCGDLSQSLPYFNQRAAIHENLSESVLLPTLHATDNLNFAKITTTSFYKDFQKLLPASWAVVTLDVCDVSGDLIISRLDTKADDIRSLKLPFNRRTRGTGPGFEEYLKELNGIISESNNSTKNKVTSTIRTKDERKLWWKIRFELDSQLQMLLQQMEQLTIGGFTGMFNTFDSTAREYESFQLELNKIWTVAIGDQSISFGLDQIFVELFYHVCLYERHENSYYEYLKDLTDYAIHHYDLDTRVNSEEAIDKSWLIDSISKIFPSIPDSSSFQHLVIIPSPSCVHIPWESMSFLRGRSVSRMPSVGVLTESLKNYKRMSVFDKGDEKILYVINPGSDLGRTQKIFEPVFHQLLCAKGIAGESPSEEWLASELFDTNLYVYLGHGGGEQYLRSSALFKSNAKGKTHLPASLLMGCSSSAFHGHGNLPSSSNVFNWLVCGSPAIVTNLWDITDKDIDVFSLSMFAEWGLGEGYTQSPKSIAHAMTKSRDACILKYLNGAAPILHGLPLTLK</sequence>
<dbReference type="PANTHER" id="PTHR12792">
    <property type="entry name" value="EXTRA SPINDLE POLES 1-RELATED"/>
    <property type="match status" value="1"/>
</dbReference>
<dbReference type="RefSeq" id="XP_018714446.1">
    <property type="nucleotide sequence ID" value="XM_018855618.1"/>
</dbReference>
<keyword evidence="7" id="KW-1185">Reference proteome</keyword>
<dbReference type="GO" id="GO:0072686">
    <property type="term" value="C:mitotic spindle"/>
    <property type="evidence" value="ECO:0007669"/>
    <property type="project" value="TreeGrafter"/>
</dbReference>
<dbReference type="InterPro" id="IPR030397">
    <property type="entry name" value="SEPARIN_core_dom"/>
</dbReference>
<gene>
    <name evidence="6" type="ORF">METBIDRAFT_30325</name>
</gene>
<dbReference type="Proteomes" id="UP000092555">
    <property type="component" value="Unassembled WGS sequence"/>
</dbReference>
<evidence type="ECO:0000256" key="3">
    <source>
        <dbReference type="ARBA" id="ARBA00022801"/>
    </source>
</evidence>
<evidence type="ECO:0000256" key="2">
    <source>
        <dbReference type="ARBA" id="ARBA00012489"/>
    </source>
</evidence>
<proteinExistence type="predicted"/>
<evidence type="ECO:0000256" key="1">
    <source>
        <dbReference type="ARBA" id="ARBA00000451"/>
    </source>
</evidence>
<protein>
    <recommendedName>
        <fullName evidence="2">separase</fullName>
        <ecNumber evidence="2">3.4.22.49</ecNumber>
    </recommendedName>
</protein>
<keyword evidence="4" id="KW-0159">Chromosome partition</keyword>
<comment type="caution">
    <text evidence="6">The sequence shown here is derived from an EMBL/GenBank/DDBJ whole genome shotgun (WGS) entry which is preliminary data.</text>
</comment>
<accession>A0A1A0HIX4</accession>
<comment type="catalytic activity">
    <reaction evidence="1">
        <text>All bonds known to be hydrolyzed by this endopeptidase have arginine in P1 and an acidic residue in P4. P6 is often occupied by an acidic residue or by a hydroxy-amino-acid residue, the phosphorylation of which enhances cleavage.</text>
        <dbReference type="EC" id="3.4.22.49"/>
    </reaction>
</comment>
<dbReference type="InterPro" id="IPR005314">
    <property type="entry name" value="Peptidase_C50"/>
</dbReference>
<evidence type="ECO:0000259" key="5">
    <source>
        <dbReference type="PROSITE" id="PS51700"/>
    </source>
</evidence>
<dbReference type="PROSITE" id="PS51700">
    <property type="entry name" value="SEPARIN"/>
    <property type="match status" value="1"/>
</dbReference>
<dbReference type="GO" id="GO:0005634">
    <property type="term" value="C:nucleus"/>
    <property type="evidence" value="ECO:0007669"/>
    <property type="project" value="InterPro"/>
</dbReference>
<dbReference type="OrthoDB" id="10255632at2759"/>
<evidence type="ECO:0000313" key="6">
    <source>
        <dbReference type="EMBL" id="OBA23965.1"/>
    </source>
</evidence>
<dbReference type="GO" id="GO:0006508">
    <property type="term" value="P:proteolysis"/>
    <property type="evidence" value="ECO:0007669"/>
    <property type="project" value="InterPro"/>
</dbReference>
<dbReference type="GO" id="GO:0005737">
    <property type="term" value="C:cytoplasm"/>
    <property type="evidence" value="ECO:0007669"/>
    <property type="project" value="TreeGrafter"/>
</dbReference>
<name>A0A1A0HIX4_9ASCO</name>
<dbReference type="STRING" id="869754.A0A1A0HIX4"/>
<dbReference type="PANTHER" id="PTHR12792:SF0">
    <property type="entry name" value="SEPARIN"/>
    <property type="match status" value="1"/>
</dbReference>
<feature type="domain" description="Peptidase C50" evidence="5">
    <location>
        <begin position="1433"/>
        <end position="1533"/>
    </location>
</feature>
<evidence type="ECO:0000313" key="7">
    <source>
        <dbReference type="Proteomes" id="UP000092555"/>
    </source>
</evidence>
<keyword evidence="3" id="KW-0378">Hydrolase</keyword>
<dbReference type="EC" id="3.4.22.49" evidence="2"/>
<dbReference type="Pfam" id="PF03568">
    <property type="entry name" value="Separin_C"/>
    <property type="match status" value="1"/>
</dbReference>
<dbReference type="EMBL" id="LXTC01000001">
    <property type="protein sequence ID" value="OBA23965.1"/>
    <property type="molecule type" value="Genomic_DNA"/>
</dbReference>